<reference evidence="1" key="2">
    <citation type="submission" date="2020-09" db="EMBL/GenBank/DDBJ databases">
        <authorList>
            <person name="Sun Q."/>
            <person name="Ohkuma M."/>
        </authorList>
    </citation>
    <scope>NUCLEOTIDE SEQUENCE</scope>
    <source>
        <strain evidence="1">JCM 4369</strain>
    </source>
</reference>
<organism evidence="1 2">
    <name type="scientific">Streptomyces filipinensis</name>
    <dbReference type="NCBI Taxonomy" id="66887"/>
    <lineage>
        <taxon>Bacteria</taxon>
        <taxon>Bacillati</taxon>
        <taxon>Actinomycetota</taxon>
        <taxon>Actinomycetes</taxon>
        <taxon>Kitasatosporales</taxon>
        <taxon>Streptomycetaceae</taxon>
        <taxon>Streptomyces</taxon>
    </lineage>
</organism>
<accession>A0A918IJS2</accession>
<protein>
    <submittedName>
        <fullName evidence="1">Uncharacterized protein</fullName>
    </submittedName>
</protein>
<dbReference type="RefSeq" id="WP_268252932.1">
    <property type="nucleotide sequence ID" value="NZ_BMTD01000034.1"/>
</dbReference>
<comment type="caution">
    <text evidence="1">The sequence shown here is derived from an EMBL/GenBank/DDBJ whole genome shotgun (WGS) entry which is preliminary data.</text>
</comment>
<sequence length="40" mass="4497">MARDKLRDWVGLYGGALPGARVTLSYEDSDVVLDAWTDQR</sequence>
<gene>
    <name evidence="1" type="ORF">GCM10010260_81580</name>
</gene>
<proteinExistence type="predicted"/>
<evidence type="ECO:0000313" key="1">
    <source>
        <dbReference type="EMBL" id="GGV28729.1"/>
    </source>
</evidence>
<keyword evidence="2" id="KW-1185">Reference proteome</keyword>
<dbReference type="AlphaFoldDB" id="A0A918IJS2"/>
<dbReference type="EMBL" id="BMTD01000034">
    <property type="protein sequence ID" value="GGV28729.1"/>
    <property type="molecule type" value="Genomic_DNA"/>
</dbReference>
<name>A0A918IJS2_9ACTN</name>
<reference evidence="1" key="1">
    <citation type="journal article" date="2014" name="Int. J. Syst. Evol. Microbiol.">
        <title>Complete genome sequence of Corynebacterium casei LMG S-19264T (=DSM 44701T), isolated from a smear-ripened cheese.</title>
        <authorList>
            <consortium name="US DOE Joint Genome Institute (JGI-PGF)"/>
            <person name="Walter F."/>
            <person name="Albersmeier A."/>
            <person name="Kalinowski J."/>
            <person name="Ruckert C."/>
        </authorList>
    </citation>
    <scope>NUCLEOTIDE SEQUENCE</scope>
    <source>
        <strain evidence="1">JCM 4369</strain>
    </source>
</reference>
<evidence type="ECO:0000313" key="2">
    <source>
        <dbReference type="Proteomes" id="UP000618795"/>
    </source>
</evidence>
<dbReference type="Proteomes" id="UP000618795">
    <property type="component" value="Unassembled WGS sequence"/>
</dbReference>